<comment type="caution">
    <text evidence="2">The sequence shown here is derived from an EMBL/GenBank/DDBJ whole genome shotgun (WGS) entry which is preliminary data.</text>
</comment>
<accession>A0AAV6Z1M4</accession>
<evidence type="ECO:0000313" key="3">
    <source>
        <dbReference type="Proteomes" id="UP000824782"/>
    </source>
</evidence>
<keyword evidence="1" id="KW-0472">Membrane</keyword>
<keyword evidence="1" id="KW-1133">Transmembrane helix</keyword>
<dbReference type="AlphaFoldDB" id="A0AAV6Z1M4"/>
<name>A0AAV6Z1M4_ENGPU</name>
<dbReference type="EMBL" id="WNYA01008338">
    <property type="protein sequence ID" value="KAG8541140.1"/>
    <property type="molecule type" value="Genomic_DNA"/>
</dbReference>
<protein>
    <submittedName>
        <fullName evidence="2">Uncharacterized protein</fullName>
    </submittedName>
</protein>
<keyword evidence="3" id="KW-1185">Reference proteome</keyword>
<dbReference type="Proteomes" id="UP000824782">
    <property type="component" value="Unassembled WGS sequence"/>
</dbReference>
<gene>
    <name evidence="2" type="ORF">GDO81_029644</name>
</gene>
<keyword evidence="1" id="KW-0812">Transmembrane</keyword>
<reference evidence="2" key="1">
    <citation type="thesis" date="2020" institute="ProQuest LLC" country="789 East Eisenhower Parkway, Ann Arbor, MI, USA">
        <title>Comparative Genomics and Chromosome Evolution.</title>
        <authorList>
            <person name="Mudd A.B."/>
        </authorList>
    </citation>
    <scope>NUCLEOTIDE SEQUENCE</scope>
    <source>
        <strain evidence="2">237g6f4</strain>
        <tissue evidence="2">Blood</tissue>
    </source>
</reference>
<sequence>MLSLRDMRFKSPLSIFFVSIYFDNVQSAYSLYCNTGTGDKGSAGAVFTRTMSTMPFSSITSHTIVTPDIMASVGIKYIMSYIMSYIVIILIKYIMSRL</sequence>
<organism evidence="2 3">
    <name type="scientific">Engystomops pustulosus</name>
    <name type="common">Tungara frog</name>
    <name type="synonym">Physalaemus pustulosus</name>
    <dbReference type="NCBI Taxonomy" id="76066"/>
    <lineage>
        <taxon>Eukaryota</taxon>
        <taxon>Metazoa</taxon>
        <taxon>Chordata</taxon>
        <taxon>Craniata</taxon>
        <taxon>Vertebrata</taxon>
        <taxon>Euteleostomi</taxon>
        <taxon>Amphibia</taxon>
        <taxon>Batrachia</taxon>
        <taxon>Anura</taxon>
        <taxon>Neobatrachia</taxon>
        <taxon>Hyloidea</taxon>
        <taxon>Leptodactylidae</taxon>
        <taxon>Leiuperinae</taxon>
        <taxon>Engystomops</taxon>
    </lineage>
</organism>
<evidence type="ECO:0000256" key="1">
    <source>
        <dbReference type="SAM" id="Phobius"/>
    </source>
</evidence>
<proteinExistence type="predicted"/>
<feature type="transmembrane region" description="Helical" evidence="1">
    <location>
        <begin position="77"/>
        <end position="95"/>
    </location>
</feature>
<evidence type="ECO:0000313" key="2">
    <source>
        <dbReference type="EMBL" id="KAG8541140.1"/>
    </source>
</evidence>